<evidence type="ECO:0000256" key="1">
    <source>
        <dbReference type="SAM" id="Phobius"/>
    </source>
</evidence>
<feature type="domain" description="SGNH hydrolase-type esterase" evidence="2">
    <location>
        <begin position="61"/>
        <end position="264"/>
    </location>
</feature>
<accession>A0A0R1QTS8</accession>
<keyword evidence="1" id="KW-0472">Membrane</keyword>
<dbReference type="OrthoDB" id="252349at2"/>
<feature type="transmembrane region" description="Helical" evidence="1">
    <location>
        <begin position="7"/>
        <end position="26"/>
    </location>
</feature>
<dbReference type="PANTHER" id="PTHR30383:SF27">
    <property type="entry name" value="SPORE GERMINATION LIPASE LIPC"/>
    <property type="match status" value="1"/>
</dbReference>
<dbReference type="PANTHER" id="PTHR30383">
    <property type="entry name" value="THIOESTERASE 1/PROTEASE 1/LYSOPHOSPHOLIPASE L1"/>
    <property type="match status" value="1"/>
</dbReference>
<dbReference type="InterPro" id="IPR013830">
    <property type="entry name" value="SGNH_hydro"/>
</dbReference>
<dbReference type="AlphaFoldDB" id="A0A0R1QTS8"/>
<comment type="caution">
    <text evidence="3">The sequence shown here is derived from an EMBL/GenBank/DDBJ whole genome shotgun (WGS) entry which is preliminary data.</text>
</comment>
<dbReference type="PATRIC" id="fig|1423770.3.peg.1950"/>
<dbReference type="Proteomes" id="UP000050872">
    <property type="component" value="Unassembled WGS sequence"/>
</dbReference>
<dbReference type="InterPro" id="IPR036514">
    <property type="entry name" value="SGNH_hydro_sf"/>
</dbReference>
<dbReference type="RefSeq" id="WP_057887125.1">
    <property type="nucleotide sequence ID" value="NZ_AZEZ01000004.1"/>
</dbReference>
<sequence>MKKKSIWIIVIIVVLIAIGGGAYYLVNNNHQEQAQVVNTKTKTSKPKKKVIPKKKNISIVAIGDSLTQGVGDSKSVGGGYVTRLKQKVQKKYDVPTQAYNYGVSGDTSTQIMARMHSNKKMHRDLPKADIITVTVGGNDFMHLLQRKGLDLTEGDIADEQVKFDKRLTTLLTDIRGYNKTAPIYLIGIYNPFSIYLSNVKNAKIAFVNWNKGSAKVASTFNDTHFVDINNLYQTKEVNNKVKKDGVNPYLYKKDHFHPNGTGYDMMTDKVFEQVSGTTKEWLYK</sequence>
<proteinExistence type="predicted"/>
<reference evidence="3 4" key="1">
    <citation type="journal article" date="2015" name="Genome Announc.">
        <title>Expanding the biotechnology potential of lactobacilli through comparative genomics of 213 strains and associated genera.</title>
        <authorList>
            <person name="Sun Z."/>
            <person name="Harris H.M."/>
            <person name="McCann A."/>
            <person name="Guo C."/>
            <person name="Argimon S."/>
            <person name="Zhang W."/>
            <person name="Yang X."/>
            <person name="Jeffery I.B."/>
            <person name="Cooney J.C."/>
            <person name="Kagawa T.F."/>
            <person name="Liu W."/>
            <person name="Song Y."/>
            <person name="Salvetti E."/>
            <person name="Wrobel A."/>
            <person name="Rasinkangas P."/>
            <person name="Parkhill J."/>
            <person name="Rea M.C."/>
            <person name="O'Sullivan O."/>
            <person name="Ritari J."/>
            <person name="Douillard F.P."/>
            <person name="Paul Ross R."/>
            <person name="Yang R."/>
            <person name="Briner A.E."/>
            <person name="Felis G.E."/>
            <person name="de Vos W.M."/>
            <person name="Barrangou R."/>
            <person name="Klaenhammer T.R."/>
            <person name="Caufield P.W."/>
            <person name="Cui Y."/>
            <person name="Zhang H."/>
            <person name="O'Toole P.W."/>
        </authorList>
    </citation>
    <scope>NUCLEOTIDE SEQUENCE [LARGE SCALE GENOMIC DNA]</scope>
    <source>
        <strain evidence="3 4">DSM 14500</strain>
    </source>
</reference>
<dbReference type="STRING" id="1423770.FD29_GL001899"/>
<evidence type="ECO:0000313" key="3">
    <source>
        <dbReference type="EMBL" id="KRL45898.1"/>
    </source>
</evidence>
<dbReference type="SUPFAM" id="SSF52266">
    <property type="entry name" value="SGNH hydrolase"/>
    <property type="match status" value="1"/>
</dbReference>
<dbReference type="Pfam" id="PF13472">
    <property type="entry name" value="Lipase_GDSL_2"/>
    <property type="match status" value="1"/>
</dbReference>
<organism evidence="3 4">
    <name type="scientific">Companilactobacillus mindensis DSM 14500</name>
    <dbReference type="NCBI Taxonomy" id="1423770"/>
    <lineage>
        <taxon>Bacteria</taxon>
        <taxon>Bacillati</taxon>
        <taxon>Bacillota</taxon>
        <taxon>Bacilli</taxon>
        <taxon>Lactobacillales</taxon>
        <taxon>Lactobacillaceae</taxon>
        <taxon>Companilactobacillus</taxon>
    </lineage>
</organism>
<keyword evidence="1" id="KW-0812">Transmembrane</keyword>
<name>A0A0R1QTS8_9LACO</name>
<keyword evidence="4" id="KW-1185">Reference proteome</keyword>
<evidence type="ECO:0000259" key="2">
    <source>
        <dbReference type="Pfam" id="PF13472"/>
    </source>
</evidence>
<dbReference type="EMBL" id="AZEZ01000004">
    <property type="protein sequence ID" value="KRL45898.1"/>
    <property type="molecule type" value="Genomic_DNA"/>
</dbReference>
<dbReference type="Gene3D" id="3.40.50.1110">
    <property type="entry name" value="SGNH hydrolase"/>
    <property type="match status" value="1"/>
</dbReference>
<keyword evidence="1" id="KW-1133">Transmembrane helix</keyword>
<evidence type="ECO:0000313" key="4">
    <source>
        <dbReference type="Proteomes" id="UP000050872"/>
    </source>
</evidence>
<gene>
    <name evidence="3" type="ORF">FD29_GL001899</name>
</gene>
<dbReference type="GO" id="GO:0004622">
    <property type="term" value="F:phosphatidylcholine lysophospholipase activity"/>
    <property type="evidence" value="ECO:0007669"/>
    <property type="project" value="TreeGrafter"/>
</dbReference>
<protein>
    <submittedName>
        <fullName evidence="3">Lysophospholipase l1-like esterase</fullName>
    </submittedName>
</protein>
<dbReference type="InterPro" id="IPR051532">
    <property type="entry name" value="Ester_Hydrolysis_Enzymes"/>
</dbReference>